<feature type="compositionally biased region" description="Basic and acidic residues" evidence="1">
    <location>
        <begin position="126"/>
        <end position="141"/>
    </location>
</feature>
<evidence type="ECO:0000313" key="2">
    <source>
        <dbReference type="EMBL" id="KAK3323289.1"/>
    </source>
</evidence>
<protein>
    <submittedName>
        <fullName evidence="2">Uncharacterized protein</fullName>
    </submittedName>
</protein>
<dbReference type="EMBL" id="JAUEPO010000004">
    <property type="protein sequence ID" value="KAK3323289.1"/>
    <property type="molecule type" value="Genomic_DNA"/>
</dbReference>
<reference evidence="2" key="2">
    <citation type="submission" date="2023-06" db="EMBL/GenBank/DDBJ databases">
        <authorList>
            <consortium name="Lawrence Berkeley National Laboratory"/>
            <person name="Haridas S."/>
            <person name="Hensen N."/>
            <person name="Bonometti L."/>
            <person name="Westerberg I."/>
            <person name="Brannstrom I.O."/>
            <person name="Guillou S."/>
            <person name="Cros-Aarteil S."/>
            <person name="Calhoun S."/>
            <person name="Kuo A."/>
            <person name="Mondo S."/>
            <person name="Pangilinan J."/>
            <person name="Riley R."/>
            <person name="Labutti K."/>
            <person name="Andreopoulos B."/>
            <person name="Lipzen A."/>
            <person name="Chen C."/>
            <person name="Yanf M."/>
            <person name="Daum C."/>
            <person name="Ng V."/>
            <person name="Clum A."/>
            <person name="Steindorff A."/>
            <person name="Ohm R."/>
            <person name="Martin F."/>
            <person name="Silar P."/>
            <person name="Natvig D."/>
            <person name="Lalanne C."/>
            <person name="Gautier V."/>
            <person name="Ament-Velasquez S.L."/>
            <person name="Kruys A."/>
            <person name="Hutchinson M.I."/>
            <person name="Powell A.J."/>
            <person name="Barry K."/>
            <person name="Miller A.N."/>
            <person name="Grigoriev I.V."/>
            <person name="Debuchy R."/>
            <person name="Gladieux P."/>
            <person name="Thoren M.H."/>
            <person name="Johannesson H."/>
        </authorList>
    </citation>
    <scope>NUCLEOTIDE SEQUENCE</scope>
    <source>
        <strain evidence="2">SMH4131-1</strain>
    </source>
</reference>
<feature type="compositionally biased region" description="Acidic residues" evidence="1">
    <location>
        <begin position="115"/>
        <end position="125"/>
    </location>
</feature>
<reference evidence="2" key="1">
    <citation type="journal article" date="2023" name="Mol. Phylogenet. Evol.">
        <title>Genome-scale phylogeny and comparative genomics of the fungal order Sordariales.</title>
        <authorList>
            <person name="Hensen N."/>
            <person name="Bonometti L."/>
            <person name="Westerberg I."/>
            <person name="Brannstrom I.O."/>
            <person name="Guillou S."/>
            <person name="Cros-Aarteil S."/>
            <person name="Calhoun S."/>
            <person name="Haridas S."/>
            <person name="Kuo A."/>
            <person name="Mondo S."/>
            <person name="Pangilinan J."/>
            <person name="Riley R."/>
            <person name="LaButti K."/>
            <person name="Andreopoulos B."/>
            <person name="Lipzen A."/>
            <person name="Chen C."/>
            <person name="Yan M."/>
            <person name="Daum C."/>
            <person name="Ng V."/>
            <person name="Clum A."/>
            <person name="Steindorff A."/>
            <person name="Ohm R.A."/>
            <person name="Martin F."/>
            <person name="Silar P."/>
            <person name="Natvig D.O."/>
            <person name="Lalanne C."/>
            <person name="Gautier V."/>
            <person name="Ament-Velasquez S.L."/>
            <person name="Kruys A."/>
            <person name="Hutchinson M.I."/>
            <person name="Powell A.J."/>
            <person name="Barry K."/>
            <person name="Miller A.N."/>
            <person name="Grigoriev I.V."/>
            <person name="Debuchy R."/>
            <person name="Gladieux P."/>
            <person name="Hiltunen Thoren M."/>
            <person name="Johannesson H."/>
        </authorList>
    </citation>
    <scope>NUCLEOTIDE SEQUENCE</scope>
    <source>
        <strain evidence="2">SMH4131-1</strain>
    </source>
</reference>
<comment type="caution">
    <text evidence="2">The sequence shown here is derived from an EMBL/GenBank/DDBJ whole genome shotgun (WGS) entry which is preliminary data.</text>
</comment>
<accession>A0AAE0IDT9</accession>
<evidence type="ECO:0000256" key="1">
    <source>
        <dbReference type="SAM" id="MobiDB-lite"/>
    </source>
</evidence>
<dbReference type="Proteomes" id="UP001286456">
    <property type="component" value="Unassembled WGS sequence"/>
</dbReference>
<feature type="region of interest" description="Disordered" evidence="1">
    <location>
        <begin position="99"/>
        <end position="141"/>
    </location>
</feature>
<organism evidence="2 3">
    <name type="scientific">Cercophora scortea</name>
    <dbReference type="NCBI Taxonomy" id="314031"/>
    <lineage>
        <taxon>Eukaryota</taxon>
        <taxon>Fungi</taxon>
        <taxon>Dikarya</taxon>
        <taxon>Ascomycota</taxon>
        <taxon>Pezizomycotina</taxon>
        <taxon>Sordariomycetes</taxon>
        <taxon>Sordariomycetidae</taxon>
        <taxon>Sordariales</taxon>
        <taxon>Lasiosphaeriaceae</taxon>
        <taxon>Cercophora</taxon>
    </lineage>
</organism>
<evidence type="ECO:0000313" key="3">
    <source>
        <dbReference type="Proteomes" id="UP001286456"/>
    </source>
</evidence>
<dbReference type="AlphaFoldDB" id="A0AAE0IDT9"/>
<keyword evidence="3" id="KW-1185">Reference proteome</keyword>
<proteinExistence type="predicted"/>
<sequence>MCKLQPNKTKTCDHMWINWVRCEDARQTLQHHLALCRNPEPELLSEIHIIDPATDSKAYCPCCLIEKFIRDFPDVLGWQCSVCISQTSSLACWPEVEEYVDSDEEAEPDHNLPEEQAEEEQEEETSERNGGRAQDKRKSLL</sequence>
<gene>
    <name evidence="2" type="ORF">B0T19DRAFT_401626</name>
</gene>
<name>A0AAE0IDT9_9PEZI</name>